<dbReference type="InterPro" id="IPR015422">
    <property type="entry name" value="PyrdxlP-dep_Trfase_small"/>
</dbReference>
<dbReference type="RefSeq" id="WP_154488364.1">
    <property type="nucleotide sequence ID" value="NZ_VULN01000010.1"/>
</dbReference>
<evidence type="ECO:0000256" key="3">
    <source>
        <dbReference type="ARBA" id="ARBA00007970"/>
    </source>
</evidence>
<dbReference type="Proteomes" id="UP000441455">
    <property type="component" value="Unassembled WGS sequence"/>
</dbReference>
<keyword evidence="7 11" id="KW-0808">Transferase</keyword>
<dbReference type="GO" id="GO:0004400">
    <property type="term" value="F:histidinol-phosphate transaminase activity"/>
    <property type="evidence" value="ECO:0007669"/>
    <property type="project" value="UniProtKB-UniRule"/>
</dbReference>
<proteinExistence type="inferred from homology"/>
<organism evidence="13 14">
    <name type="scientific">Acidaminococcus fermentans</name>
    <dbReference type="NCBI Taxonomy" id="905"/>
    <lineage>
        <taxon>Bacteria</taxon>
        <taxon>Bacillati</taxon>
        <taxon>Bacillota</taxon>
        <taxon>Negativicutes</taxon>
        <taxon>Acidaminococcales</taxon>
        <taxon>Acidaminococcaceae</taxon>
        <taxon>Acidaminococcus</taxon>
    </lineage>
</organism>
<evidence type="ECO:0000256" key="2">
    <source>
        <dbReference type="ARBA" id="ARBA00005011"/>
    </source>
</evidence>
<evidence type="ECO:0000313" key="14">
    <source>
        <dbReference type="Proteomes" id="UP000441455"/>
    </source>
</evidence>
<dbReference type="InterPro" id="IPR004839">
    <property type="entry name" value="Aminotransferase_I/II_large"/>
</dbReference>
<accession>A0A6N7W2V5</accession>
<evidence type="ECO:0000256" key="11">
    <source>
        <dbReference type="HAMAP-Rule" id="MF_01023"/>
    </source>
</evidence>
<keyword evidence="8 11" id="KW-0663">Pyridoxal phosphate</keyword>
<dbReference type="PANTHER" id="PTHR43643">
    <property type="entry name" value="HISTIDINOL-PHOSPHATE AMINOTRANSFERASE 2"/>
    <property type="match status" value="1"/>
</dbReference>
<dbReference type="CDD" id="cd00609">
    <property type="entry name" value="AAT_like"/>
    <property type="match status" value="1"/>
</dbReference>
<evidence type="ECO:0000259" key="12">
    <source>
        <dbReference type="Pfam" id="PF00155"/>
    </source>
</evidence>
<evidence type="ECO:0000256" key="1">
    <source>
        <dbReference type="ARBA" id="ARBA00001933"/>
    </source>
</evidence>
<dbReference type="InterPro" id="IPR050106">
    <property type="entry name" value="HistidinolP_aminotransfase"/>
</dbReference>
<gene>
    <name evidence="11" type="primary">hisC</name>
    <name evidence="13" type="ORF">FX155_08010</name>
</gene>
<comment type="caution">
    <text evidence="13">The sequence shown here is derived from an EMBL/GenBank/DDBJ whole genome shotgun (WGS) entry which is preliminary data.</text>
</comment>
<keyword evidence="6 11" id="KW-0028">Amino-acid biosynthesis</keyword>
<keyword evidence="9 11" id="KW-0368">Histidine biosynthesis</keyword>
<dbReference type="EC" id="2.6.1.9" evidence="11"/>
<dbReference type="Pfam" id="PF00155">
    <property type="entry name" value="Aminotran_1_2"/>
    <property type="match status" value="1"/>
</dbReference>
<protein>
    <recommendedName>
        <fullName evidence="11">Histidinol-phosphate aminotransferase</fullName>
        <ecNumber evidence="11">2.6.1.9</ecNumber>
    </recommendedName>
    <alternativeName>
        <fullName evidence="11">Imidazole acetol-phosphate transaminase</fullName>
    </alternativeName>
</protein>
<comment type="catalytic activity">
    <reaction evidence="10 11">
        <text>L-histidinol phosphate + 2-oxoglutarate = 3-(imidazol-4-yl)-2-oxopropyl phosphate + L-glutamate</text>
        <dbReference type="Rhea" id="RHEA:23744"/>
        <dbReference type="ChEBI" id="CHEBI:16810"/>
        <dbReference type="ChEBI" id="CHEBI:29985"/>
        <dbReference type="ChEBI" id="CHEBI:57766"/>
        <dbReference type="ChEBI" id="CHEBI:57980"/>
        <dbReference type="EC" id="2.6.1.9"/>
    </reaction>
</comment>
<dbReference type="EMBL" id="VULN01000010">
    <property type="protein sequence ID" value="MSS82536.1"/>
    <property type="molecule type" value="Genomic_DNA"/>
</dbReference>
<name>A0A6N7W2V5_ACIFE</name>
<evidence type="ECO:0000313" key="13">
    <source>
        <dbReference type="EMBL" id="MSS82536.1"/>
    </source>
</evidence>
<dbReference type="GO" id="GO:0000105">
    <property type="term" value="P:L-histidine biosynthetic process"/>
    <property type="evidence" value="ECO:0007669"/>
    <property type="project" value="UniProtKB-UniRule"/>
</dbReference>
<dbReference type="OrthoDB" id="9813612at2"/>
<evidence type="ECO:0000256" key="4">
    <source>
        <dbReference type="ARBA" id="ARBA00011738"/>
    </source>
</evidence>
<evidence type="ECO:0000256" key="9">
    <source>
        <dbReference type="ARBA" id="ARBA00023102"/>
    </source>
</evidence>
<keyword evidence="5 11" id="KW-0032">Aminotransferase</keyword>
<dbReference type="InterPro" id="IPR015421">
    <property type="entry name" value="PyrdxlP-dep_Trfase_major"/>
</dbReference>
<dbReference type="SUPFAM" id="SSF53383">
    <property type="entry name" value="PLP-dependent transferases"/>
    <property type="match status" value="1"/>
</dbReference>
<dbReference type="UniPathway" id="UPA00031">
    <property type="reaction ID" value="UER00012"/>
</dbReference>
<feature type="domain" description="Aminotransferase class I/classII large" evidence="12">
    <location>
        <begin position="30"/>
        <end position="378"/>
    </location>
</feature>
<dbReference type="Gene3D" id="3.40.640.10">
    <property type="entry name" value="Type I PLP-dependent aspartate aminotransferase-like (Major domain)"/>
    <property type="match status" value="1"/>
</dbReference>
<sequence length="383" mass="41965">MSDLLARESLARIEDYQVETVPDADIVVNANETNWDMTPEIRLELGTRLAEHAFNRYPSMHGEDLCQAIADRLGFDPSQVAIGNGSSELLEKACFAFGGAGRKIASANPSFSMYQTYAILADSQPVLFPLTADGFVDPEGVISFCKEEKPALLIICNPNNPTGNFNPKASMEKIIRSVDCPVIMDEAYMEFAVEEGKEEEVTTLDLVNQVDNLLVLRTFSKAYGLANLRIGYGIGSAPLMKILKKVLLPYTVNGVSILAAELMYSKPEVLRQRVEAVVSGRRYLRDHLEALGFRVLPSATNFLLALPAGKALERLAEKAGAGDLPSSEKAMAAGGYLFQELLDRKILVRNYSRNPRLPGGLRITVGKAEENPQIIGAIRDIIQ</sequence>
<comment type="subunit">
    <text evidence="4 11">Homodimer.</text>
</comment>
<comment type="cofactor">
    <cofactor evidence="1 11">
        <name>pyridoxal 5'-phosphate</name>
        <dbReference type="ChEBI" id="CHEBI:597326"/>
    </cofactor>
</comment>
<dbReference type="Gene3D" id="3.90.1150.10">
    <property type="entry name" value="Aspartate Aminotransferase, domain 1"/>
    <property type="match status" value="1"/>
</dbReference>
<comment type="pathway">
    <text evidence="2 11">Amino-acid biosynthesis; L-histidine biosynthesis; L-histidine from 5-phospho-alpha-D-ribose 1-diphosphate: step 7/9.</text>
</comment>
<dbReference type="InterPro" id="IPR005861">
    <property type="entry name" value="HisP_aminotrans"/>
</dbReference>
<evidence type="ECO:0000256" key="7">
    <source>
        <dbReference type="ARBA" id="ARBA00022679"/>
    </source>
</evidence>
<dbReference type="AlphaFoldDB" id="A0A6N7W2V5"/>
<evidence type="ECO:0000256" key="8">
    <source>
        <dbReference type="ARBA" id="ARBA00022898"/>
    </source>
</evidence>
<comment type="similarity">
    <text evidence="3 11">Belongs to the class-II pyridoxal-phosphate-dependent aminotransferase family. Histidinol-phosphate aminotransferase subfamily.</text>
</comment>
<evidence type="ECO:0000256" key="6">
    <source>
        <dbReference type="ARBA" id="ARBA00022605"/>
    </source>
</evidence>
<dbReference type="PANTHER" id="PTHR43643:SF6">
    <property type="entry name" value="HISTIDINOL-PHOSPHATE AMINOTRANSFERASE"/>
    <property type="match status" value="1"/>
</dbReference>
<evidence type="ECO:0000256" key="10">
    <source>
        <dbReference type="ARBA" id="ARBA00047481"/>
    </source>
</evidence>
<reference evidence="13 14" key="1">
    <citation type="submission" date="2019-08" db="EMBL/GenBank/DDBJ databases">
        <title>In-depth cultivation of the pig gut microbiome towards novel bacterial diversity and tailored functional studies.</title>
        <authorList>
            <person name="Wylensek D."/>
            <person name="Hitch T.C.A."/>
            <person name="Clavel T."/>
        </authorList>
    </citation>
    <scope>NUCLEOTIDE SEQUENCE [LARGE SCALE GENOMIC DNA]</scope>
    <source>
        <strain evidence="13 14">WCA-389-WT-5B</strain>
    </source>
</reference>
<evidence type="ECO:0000256" key="5">
    <source>
        <dbReference type="ARBA" id="ARBA00022576"/>
    </source>
</evidence>
<feature type="modified residue" description="N6-(pyridoxal phosphate)lysine" evidence="11">
    <location>
        <position position="221"/>
    </location>
</feature>
<dbReference type="GO" id="GO:0030170">
    <property type="term" value="F:pyridoxal phosphate binding"/>
    <property type="evidence" value="ECO:0007669"/>
    <property type="project" value="InterPro"/>
</dbReference>
<dbReference type="HAMAP" id="MF_01023">
    <property type="entry name" value="HisC_aminotrans_2"/>
    <property type="match status" value="1"/>
</dbReference>
<dbReference type="InterPro" id="IPR015424">
    <property type="entry name" value="PyrdxlP-dep_Trfase"/>
</dbReference>